<evidence type="ECO:0000313" key="1">
    <source>
        <dbReference type="EMBL" id="CAG8738338.1"/>
    </source>
</evidence>
<name>A0A9N9ILK9_9GLOM</name>
<dbReference type="EMBL" id="CAJVPQ010014129">
    <property type="protein sequence ID" value="CAG8738338.1"/>
    <property type="molecule type" value="Genomic_DNA"/>
</dbReference>
<dbReference type="AlphaFoldDB" id="A0A9N9ILK9"/>
<accession>A0A9N9ILK9</accession>
<dbReference type="Proteomes" id="UP000789570">
    <property type="component" value="Unassembled WGS sequence"/>
</dbReference>
<protein>
    <submittedName>
        <fullName evidence="1">1868_t:CDS:1</fullName>
    </submittedName>
</protein>
<comment type="caution">
    <text evidence="1">The sequence shown here is derived from an EMBL/GenBank/DDBJ whole genome shotgun (WGS) entry which is preliminary data.</text>
</comment>
<proteinExistence type="predicted"/>
<dbReference type="OrthoDB" id="10368052at2759"/>
<evidence type="ECO:0000313" key="2">
    <source>
        <dbReference type="Proteomes" id="UP000789570"/>
    </source>
</evidence>
<sequence>MRFNHDQSGKVEYEADFCKDFAEQSEFACPVEGNFYLTTIMFLE</sequence>
<keyword evidence="2" id="KW-1185">Reference proteome</keyword>
<organism evidence="1 2">
    <name type="scientific">Funneliformis caledonium</name>
    <dbReference type="NCBI Taxonomy" id="1117310"/>
    <lineage>
        <taxon>Eukaryota</taxon>
        <taxon>Fungi</taxon>
        <taxon>Fungi incertae sedis</taxon>
        <taxon>Mucoromycota</taxon>
        <taxon>Glomeromycotina</taxon>
        <taxon>Glomeromycetes</taxon>
        <taxon>Glomerales</taxon>
        <taxon>Glomeraceae</taxon>
        <taxon>Funneliformis</taxon>
    </lineage>
</organism>
<gene>
    <name evidence="1" type="ORF">FCALED_LOCUS15454</name>
</gene>
<feature type="non-terminal residue" evidence="1">
    <location>
        <position position="44"/>
    </location>
</feature>
<reference evidence="1" key="1">
    <citation type="submission" date="2021-06" db="EMBL/GenBank/DDBJ databases">
        <authorList>
            <person name="Kallberg Y."/>
            <person name="Tangrot J."/>
            <person name="Rosling A."/>
        </authorList>
    </citation>
    <scope>NUCLEOTIDE SEQUENCE</scope>
    <source>
        <strain evidence="1">UK204</strain>
    </source>
</reference>